<feature type="non-terminal residue" evidence="1">
    <location>
        <position position="1"/>
    </location>
</feature>
<protein>
    <recommendedName>
        <fullName evidence="3">F-box domain-containing protein</fullName>
    </recommendedName>
</protein>
<name>A0A8K0QWM7_9PLEO</name>
<organism evidence="1 2">
    <name type="scientific">Paraphoma chrysanthemicola</name>
    <dbReference type="NCBI Taxonomy" id="798071"/>
    <lineage>
        <taxon>Eukaryota</taxon>
        <taxon>Fungi</taxon>
        <taxon>Dikarya</taxon>
        <taxon>Ascomycota</taxon>
        <taxon>Pezizomycotina</taxon>
        <taxon>Dothideomycetes</taxon>
        <taxon>Pleosporomycetidae</taxon>
        <taxon>Pleosporales</taxon>
        <taxon>Pleosporineae</taxon>
        <taxon>Phaeosphaeriaceae</taxon>
        <taxon>Paraphoma</taxon>
    </lineage>
</organism>
<proteinExistence type="predicted"/>
<reference evidence="1" key="1">
    <citation type="journal article" date="2021" name="Nat. Commun.">
        <title>Genetic determinants of endophytism in the Arabidopsis root mycobiome.</title>
        <authorList>
            <person name="Mesny F."/>
            <person name="Miyauchi S."/>
            <person name="Thiergart T."/>
            <person name="Pickel B."/>
            <person name="Atanasova L."/>
            <person name="Karlsson M."/>
            <person name="Huettel B."/>
            <person name="Barry K.W."/>
            <person name="Haridas S."/>
            <person name="Chen C."/>
            <person name="Bauer D."/>
            <person name="Andreopoulos W."/>
            <person name="Pangilinan J."/>
            <person name="LaButti K."/>
            <person name="Riley R."/>
            <person name="Lipzen A."/>
            <person name="Clum A."/>
            <person name="Drula E."/>
            <person name="Henrissat B."/>
            <person name="Kohler A."/>
            <person name="Grigoriev I.V."/>
            <person name="Martin F.M."/>
            <person name="Hacquard S."/>
        </authorList>
    </citation>
    <scope>NUCLEOTIDE SEQUENCE</scope>
    <source>
        <strain evidence="1">MPI-SDFR-AT-0120</strain>
    </source>
</reference>
<keyword evidence="2" id="KW-1185">Reference proteome</keyword>
<comment type="caution">
    <text evidence="1">The sequence shown here is derived from an EMBL/GenBank/DDBJ whole genome shotgun (WGS) entry which is preliminary data.</text>
</comment>
<dbReference type="EMBL" id="JAGMVJ010000019">
    <property type="protein sequence ID" value="KAH7076042.1"/>
    <property type="molecule type" value="Genomic_DNA"/>
</dbReference>
<evidence type="ECO:0000313" key="2">
    <source>
        <dbReference type="Proteomes" id="UP000813461"/>
    </source>
</evidence>
<evidence type="ECO:0008006" key="3">
    <source>
        <dbReference type="Google" id="ProtNLM"/>
    </source>
</evidence>
<accession>A0A8K0QWM7</accession>
<sequence>NMDLPYHQARGQPARPELSNDIWLMIIEWIFLQSDIKSLCLVSRTLNALATPRLYDAVKIPLWDEKAVATFLRSVGTGAGRHLNRTRHLILESEQVPNEAFSILTGSLGGPEPRRIVRVDSGLEGAEDDADPVHIWLEAVLNSSSLETLHLSCDDGSPLEYCIPTLSIRAPNLLTFGYHNGPNLPEHGSEYLPEPDLLSLHKILSGFPKLQALGWKIEEDAFVQGDQSRQLMDDAFMEALQGVPDLRILHLRQANYLYRERYDEKHKLSDETFAFYTHRWANAFFDYMDRRKWSTKLSTLIIRCYTTDAELHPRRYSYSPQQCFVKGYQTDVLGRSAAVAIPVPRQTMKAIEPRADLLDYDPECNIFGEKFADSRRR</sequence>
<dbReference type="AlphaFoldDB" id="A0A8K0QWM7"/>
<dbReference type="Proteomes" id="UP000813461">
    <property type="component" value="Unassembled WGS sequence"/>
</dbReference>
<dbReference type="OrthoDB" id="3799981at2759"/>
<gene>
    <name evidence="1" type="ORF">FB567DRAFT_452372</name>
</gene>
<evidence type="ECO:0000313" key="1">
    <source>
        <dbReference type="EMBL" id="KAH7076042.1"/>
    </source>
</evidence>